<sequence>MHNEVSVSDAILMQHSKGFSDAPPKHLPCSLCIVTILVESSTVGDFVPLMSKIHQVFDHIYLASTSPAA</sequence>
<protein>
    <submittedName>
        <fullName evidence="2">Ovule protein</fullName>
    </submittedName>
</protein>
<proteinExistence type="predicted"/>
<keyword evidence="1" id="KW-1185">Reference proteome</keyword>
<dbReference type="WBParaSite" id="ALUE_0001157501-mRNA-1">
    <property type="protein sequence ID" value="ALUE_0001157501-mRNA-1"/>
    <property type="gene ID" value="ALUE_0001157501"/>
</dbReference>
<dbReference type="Proteomes" id="UP000036681">
    <property type="component" value="Unplaced"/>
</dbReference>
<accession>A0A0M3I4A0</accession>
<dbReference type="AlphaFoldDB" id="A0A0M3I4A0"/>
<reference evidence="2" key="1">
    <citation type="submission" date="2017-02" db="UniProtKB">
        <authorList>
            <consortium name="WormBaseParasite"/>
        </authorList>
    </citation>
    <scope>IDENTIFICATION</scope>
</reference>
<evidence type="ECO:0000313" key="1">
    <source>
        <dbReference type="Proteomes" id="UP000036681"/>
    </source>
</evidence>
<organism evidence="1 2">
    <name type="scientific">Ascaris lumbricoides</name>
    <name type="common">Giant roundworm</name>
    <dbReference type="NCBI Taxonomy" id="6252"/>
    <lineage>
        <taxon>Eukaryota</taxon>
        <taxon>Metazoa</taxon>
        <taxon>Ecdysozoa</taxon>
        <taxon>Nematoda</taxon>
        <taxon>Chromadorea</taxon>
        <taxon>Rhabditida</taxon>
        <taxon>Spirurina</taxon>
        <taxon>Ascaridomorpha</taxon>
        <taxon>Ascaridoidea</taxon>
        <taxon>Ascarididae</taxon>
        <taxon>Ascaris</taxon>
    </lineage>
</organism>
<name>A0A0M3I4A0_ASCLU</name>
<evidence type="ECO:0000313" key="2">
    <source>
        <dbReference type="WBParaSite" id="ALUE_0001157501-mRNA-1"/>
    </source>
</evidence>